<dbReference type="InterPro" id="IPR039486">
    <property type="entry name" value="Mug56/Spo71_PH"/>
</dbReference>
<feature type="compositionally biased region" description="Acidic residues" evidence="1">
    <location>
        <begin position="127"/>
        <end position="136"/>
    </location>
</feature>
<dbReference type="InterPro" id="IPR040345">
    <property type="entry name" value="Mug56/Spo71"/>
</dbReference>
<feature type="domain" description="PH" evidence="2">
    <location>
        <begin position="626"/>
        <end position="836"/>
    </location>
</feature>
<feature type="compositionally biased region" description="Polar residues" evidence="1">
    <location>
        <begin position="221"/>
        <end position="242"/>
    </location>
</feature>
<dbReference type="Proteomes" id="UP001309876">
    <property type="component" value="Unassembled WGS sequence"/>
</dbReference>
<feature type="compositionally biased region" description="Low complexity" evidence="1">
    <location>
        <begin position="1032"/>
        <end position="1049"/>
    </location>
</feature>
<dbReference type="InterPro" id="IPR001849">
    <property type="entry name" value="PH_domain"/>
</dbReference>
<dbReference type="AlphaFoldDB" id="A0AAN7PHC3"/>
<sequence length="1113" mass="125863">MDAALFPVGTNASSHGISGLDANSYTAHKLKHATPEHLHLTTRRFFIGPIPEGWLSSNRKSWYKRRLELNSYSSKAATFHAAAGQAHHQRSRTGLDRSAAARLSISFPQPEDVEDSRSERGDGIDSAQEDDEYGLEDTVEMEPVSTLDQNAFSDGETESQLPETPLDPSRPPALHNLDGASAGSLQEDVFVTPAPSPQVRREGESGIDIQEIPPESDLATRPSTDANFSDTLRTSASVTGGSSFRQYGLTARQDSIEAGSRTALLAPAKPEDEPSPSRKDKNALDKHDPRPVTQKSDEHHLQKDRSAGVRFRVGEAVADRGRRVGKRADNAKNKVGRRVARRQTLQEGIIVKMEKMLVRVDTTLQQVPAEYDENDSMRMATKVVEKWREFMVVARKSRRDDEEDFRLQFYKTRVIPEIDDNSGKKKPTREIKLIRKSTHVNLFSSLDKSLVVWHPCRKGTRITVMKCESAATSVEWYTFLRDALGWKRPDTLQVSVPGLDVTLQIEKPFDDLVKAGRDARDAQDEETALAKAEEAEQAIAGRIVNQCIDMLRKNPEWSDIVQKWSATSKPGLAWKRYDRLEWIHGVNEQKMYGSMAMQHSYELELRPKVHYPQTATGNNGREHEEPAPIEGFLIRMTSQKGIHKRLGKTFFKRLYFSTHDQFLIFSRPAQATPPHPPRLQTTSGADVPSAREIVEKTPIMFDIDPYPLNTSQTEVEWLASGIPDSVQRHDREALEEARRNHANLDSSDGYINMTRIRTVRQMRWGTDEVDDTIDSGPDVDFHESVPDTVTPDGATSNIDDNRIFELILDNSLVIRLQAYDNRTRDEWIRRLKQLVKYWKIRKTADMNTFKQVRATNLTTLKIDEDVEAELGQFGHKWEVTRSEASPQLYNICSISNCRTISLSGLLYRKARRHGTFQRCGVVLAGGKMLIYQSTLRTSSGKQVPNIHQEKQEAIDLRGCYIYSGLIVDDDLLYQNRTFDANHIGTMASLPRVWTEDGWTSTDVDVMCCFVVWMNTRKGWFRTAGNTIFGRENNPSNATDDTNTANNESSLGKQRAKLKRVKQLGVPGRGIVFKCRSRAERDLWVLNLNIELERLVARQKWEAEAEGGEVRLAG</sequence>
<proteinExistence type="predicted"/>
<evidence type="ECO:0000313" key="4">
    <source>
        <dbReference type="Proteomes" id="UP001309876"/>
    </source>
</evidence>
<dbReference type="Pfam" id="PF15407">
    <property type="entry name" value="Spo7_2_N"/>
    <property type="match status" value="1"/>
</dbReference>
<feature type="compositionally biased region" description="Polar residues" evidence="1">
    <location>
        <begin position="152"/>
        <end position="162"/>
    </location>
</feature>
<comment type="caution">
    <text evidence="3">The sequence shown here is derived from an EMBL/GenBank/DDBJ whole genome shotgun (WGS) entry which is preliminary data.</text>
</comment>
<dbReference type="InterPro" id="IPR029217">
    <property type="entry name" value="Spo7_2_N"/>
</dbReference>
<evidence type="ECO:0000259" key="2">
    <source>
        <dbReference type="PROSITE" id="PS50003"/>
    </source>
</evidence>
<dbReference type="PANTHER" id="PTHR28076:SF1">
    <property type="entry name" value="PROSPORE MEMBRANE ADAPTER PROTEIN SPO71"/>
    <property type="match status" value="1"/>
</dbReference>
<dbReference type="SMART" id="SM00233">
    <property type="entry name" value="PH"/>
    <property type="match status" value="2"/>
</dbReference>
<accession>A0AAN7PHC3</accession>
<dbReference type="SUPFAM" id="SSF50729">
    <property type="entry name" value="PH domain-like"/>
    <property type="match status" value="1"/>
</dbReference>
<keyword evidence="4" id="KW-1185">Reference proteome</keyword>
<dbReference type="EMBL" id="JAVRRJ010000017">
    <property type="protein sequence ID" value="KAK5080269.1"/>
    <property type="molecule type" value="Genomic_DNA"/>
</dbReference>
<feature type="region of interest" description="Disordered" evidence="1">
    <location>
        <begin position="770"/>
        <end position="794"/>
    </location>
</feature>
<dbReference type="Pfam" id="PF23207">
    <property type="entry name" value="PH_SPO71"/>
    <property type="match status" value="1"/>
</dbReference>
<dbReference type="Pfam" id="PF15404">
    <property type="entry name" value="PH_4"/>
    <property type="match status" value="1"/>
</dbReference>
<dbReference type="InterPro" id="IPR057379">
    <property type="entry name" value="PH_SPO71"/>
</dbReference>
<gene>
    <name evidence="3" type="ORF">LTR05_008718</name>
</gene>
<evidence type="ECO:0000256" key="1">
    <source>
        <dbReference type="SAM" id="MobiDB-lite"/>
    </source>
</evidence>
<feature type="compositionally biased region" description="Basic and acidic residues" evidence="1">
    <location>
        <begin position="269"/>
        <end position="307"/>
    </location>
</feature>
<feature type="region of interest" description="Disordered" evidence="1">
    <location>
        <begin position="258"/>
        <end position="309"/>
    </location>
</feature>
<dbReference type="PANTHER" id="PTHR28076">
    <property type="entry name" value="SPORULATION-SPECIFIC PROTEIN 71"/>
    <property type="match status" value="1"/>
</dbReference>
<feature type="region of interest" description="Disordered" evidence="1">
    <location>
        <begin position="104"/>
        <end position="136"/>
    </location>
</feature>
<feature type="region of interest" description="Disordered" evidence="1">
    <location>
        <begin position="1031"/>
        <end position="1051"/>
    </location>
</feature>
<dbReference type="SMART" id="SM01316">
    <property type="entry name" value="Spo7_2_N"/>
    <property type="match status" value="1"/>
</dbReference>
<name>A0AAN7PHC3_9EURO</name>
<reference evidence="3 4" key="1">
    <citation type="submission" date="2023-08" db="EMBL/GenBank/DDBJ databases">
        <title>Black Yeasts Isolated from many extreme environments.</title>
        <authorList>
            <person name="Coleine C."/>
            <person name="Stajich J.E."/>
            <person name="Selbmann L."/>
        </authorList>
    </citation>
    <scope>NUCLEOTIDE SEQUENCE [LARGE SCALE GENOMIC DNA]</scope>
    <source>
        <strain evidence="3 4">CCFEE 5910</strain>
    </source>
</reference>
<dbReference type="GO" id="GO:0005628">
    <property type="term" value="C:prospore membrane"/>
    <property type="evidence" value="ECO:0007669"/>
    <property type="project" value="TreeGrafter"/>
</dbReference>
<protein>
    <recommendedName>
        <fullName evidence="2">PH domain-containing protein</fullName>
    </recommendedName>
</protein>
<feature type="region of interest" description="Disordered" evidence="1">
    <location>
        <begin position="152"/>
        <end position="242"/>
    </location>
</feature>
<dbReference type="GO" id="GO:1902657">
    <property type="term" value="P:protein localization to prospore membrane"/>
    <property type="evidence" value="ECO:0007669"/>
    <property type="project" value="InterPro"/>
</dbReference>
<evidence type="ECO:0000313" key="3">
    <source>
        <dbReference type="EMBL" id="KAK5080269.1"/>
    </source>
</evidence>
<dbReference type="PROSITE" id="PS50003">
    <property type="entry name" value="PH_DOMAIN"/>
    <property type="match status" value="1"/>
</dbReference>
<organism evidence="3 4">
    <name type="scientific">Lithohypha guttulata</name>
    <dbReference type="NCBI Taxonomy" id="1690604"/>
    <lineage>
        <taxon>Eukaryota</taxon>
        <taxon>Fungi</taxon>
        <taxon>Dikarya</taxon>
        <taxon>Ascomycota</taxon>
        <taxon>Pezizomycotina</taxon>
        <taxon>Eurotiomycetes</taxon>
        <taxon>Chaetothyriomycetidae</taxon>
        <taxon>Chaetothyriales</taxon>
        <taxon>Trichomeriaceae</taxon>
        <taxon>Lithohypha</taxon>
    </lineage>
</organism>
<feature type="region of interest" description="Disordered" evidence="1">
    <location>
        <begin position="668"/>
        <end position="687"/>
    </location>
</feature>